<evidence type="ECO:0000313" key="3">
    <source>
        <dbReference type="Proteomes" id="UP000431269"/>
    </source>
</evidence>
<gene>
    <name evidence="2" type="ORF">DSM104635_02550</name>
</gene>
<dbReference type="RefSeq" id="WP_158766543.1">
    <property type="nucleotide sequence ID" value="NZ_CP047045.1"/>
</dbReference>
<dbReference type="EMBL" id="CP047045">
    <property type="protein sequence ID" value="QGZ95699.1"/>
    <property type="molecule type" value="Genomic_DNA"/>
</dbReference>
<keyword evidence="3" id="KW-1185">Reference proteome</keyword>
<organism evidence="2 3">
    <name type="scientific">Terricaulis silvestris</name>
    <dbReference type="NCBI Taxonomy" id="2686094"/>
    <lineage>
        <taxon>Bacteria</taxon>
        <taxon>Pseudomonadati</taxon>
        <taxon>Pseudomonadota</taxon>
        <taxon>Alphaproteobacteria</taxon>
        <taxon>Caulobacterales</taxon>
        <taxon>Caulobacteraceae</taxon>
        <taxon>Terricaulis</taxon>
    </lineage>
</organism>
<dbReference type="InterPro" id="IPR041049">
    <property type="entry name" value="DUF5615"/>
</dbReference>
<name>A0A6I6MLZ7_9CAUL</name>
<dbReference type="Proteomes" id="UP000431269">
    <property type="component" value="Chromosome"/>
</dbReference>
<accession>A0A6I6MLZ7</accession>
<dbReference type="KEGG" id="tsv:DSM104635_02550"/>
<dbReference type="AlphaFoldDB" id="A0A6I6MLZ7"/>
<dbReference type="Pfam" id="PF18480">
    <property type="entry name" value="DUF5615"/>
    <property type="match status" value="1"/>
</dbReference>
<feature type="domain" description="DUF5615" evidence="1">
    <location>
        <begin position="1"/>
        <end position="106"/>
    </location>
</feature>
<sequence length="110" mass="12005">MRVILDECLPRVLGDDLTGHDVQTVQQAGFDGLKNGELLKRIAAAQFDAFVTVDKNLPTEQRAASLSFGIVVLRAKSNRIQDLRPLANKIVDALTTLKPGRVAIVAKGRR</sequence>
<protein>
    <recommendedName>
        <fullName evidence="1">DUF5615 domain-containing protein</fullName>
    </recommendedName>
</protein>
<reference evidence="3" key="1">
    <citation type="submission" date="2019-12" db="EMBL/GenBank/DDBJ databases">
        <title>Complete genome of Terracaulis silvestris 0127_4.</title>
        <authorList>
            <person name="Vieira S."/>
            <person name="Riedel T."/>
            <person name="Sproer C."/>
            <person name="Pascual J."/>
            <person name="Boedeker C."/>
            <person name="Overmann J."/>
        </authorList>
    </citation>
    <scope>NUCLEOTIDE SEQUENCE [LARGE SCALE GENOMIC DNA]</scope>
    <source>
        <strain evidence="3">0127_4</strain>
    </source>
</reference>
<proteinExistence type="predicted"/>
<evidence type="ECO:0000313" key="2">
    <source>
        <dbReference type="EMBL" id="QGZ95699.1"/>
    </source>
</evidence>
<evidence type="ECO:0000259" key="1">
    <source>
        <dbReference type="Pfam" id="PF18480"/>
    </source>
</evidence>